<dbReference type="OrthoDB" id="419694at2759"/>
<evidence type="ECO:0000313" key="4">
    <source>
        <dbReference type="EMBL" id="KIK05027.1"/>
    </source>
</evidence>
<evidence type="ECO:0000256" key="3">
    <source>
        <dbReference type="ARBA" id="ARBA00023027"/>
    </source>
</evidence>
<keyword evidence="3" id="KW-0520">NAD</keyword>
<gene>
    <name evidence="4" type="ORF">K443DRAFT_130556</name>
</gene>
<dbReference type="STRING" id="1095629.A0A0C9Y4L1"/>
<dbReference type="GO" id="GO:0000215">
    <property type="term" value="F:tRNA 2'-phosphotransferase activity"/>
    <property type="evidence" value="ECO:0007669"/>
    <property type="project" value="TreeGrafter"/>
</dbReference>
<reference evidence="4 5" key="1">
    <citation type="submission" date="2014-04" db="EMBL/GenBank/DDBJ databases">
        <authorList>
            <consortium name="DOE Joint Genome Institute"/>
            <person name="Kuo A."/>
            <person name="Kohler A."/>
            <person name="Nagy L.G."/>
            <person name="Floudas D."/>
            <person name="Copeland A."/>
            <person name="Barry K.W."/>
            <person name="Cichocki N."/>
            <person name="Veneault-Fourrey C."/>
            <person name="LaButti K."/>
            <person name="Lindquist E.A."/>
            <person name="Lipzen A."/>
            <person name="Lundell T."/>
            <person name="Morin E."/>
            <person name="Murat C."/>
            <person name="Sun H."/>
            <person name="Tunlid A."/>
            <person name="Henrissat B."/>
            <person name="Grigoriev I.V."/>
            <person name="Hibbett D.S."/>
            <person name="Martin F."/>
            <person name="Nordberg H.P."/>
            <person name="Cantor M.N."/>
            <person name="Hua S.X."/>
        </authorList>
    </citation>
    <scope>NUCLEOTIDE SEQUENCE [LARGE SCALE GENOMIC DNA]</scope>
    <source>
        <strain evidence="4 5">LaAM-08-1</strain>
    </source>
</reference>
<evidence type="ECO:0000256" key="2">
    <source>
        <dbReference type="ARBA" id="ARBA00022679"/>
    </source>
</evidence>
<dbReference type="Pfam" id="PF01885">
    <property type="entry name" value="PTS_2-RNA"/>
    <property type="match status" value="1"/>
</dbReference>
<dbReference type="GO" id="GO:0006388">
    <property type="term" value="P:tRNA splicing, via endonucleolytic cleavage and ligation"/>
    <property type="evidence" value="ECO:0007669"/>
    <property type="project" value="TreeGrafter"/>
</dbReference>
<evidence type="ECO:0000256" key="1">
    <source>
        <dbReference type="ARBA" id="ARBA00009836"/>
    </source>
</evidence>
<dbReference type="Gene3D" id="3.20.170.30">
    <property type="match status" value="1"/>
</dbReference>
<keyword evidence="5" id="KW-1185">Reference proteome</keyword>
<comment type="similarity">
    <text evidence="1">Belongs to the KptA/TPT1 family.</text>
</comment>
<sequence length="275" mass="31491">MNALRLATRCWRPNALFAARSFTSTQCTMSAESGLSSSLENAAQKIMELLDAPRAISNGLQMRPDRFVAVRSLLGHPYIDGMNFPTLEKLVQEDGDNRYELLYEPYSHSLGMAEHVDQWWIRKSRSFLKPKVEHEMRRVTQPQEFTLALHITGLELWPSIKRTGISKMSQPHIYLQTQIPEFIASSAEPKEEQLLIYIDLKKAMDAGIKFYASSAGLVTPGDEAGFLRPRFFQYVYVRVIQRKTLLGKPSQPWLVTPKRPLSTTRLRLGLNPRRQ</sequence>
<reference evidence="5" key="2">
    <citation type="submission" date="2015-01" db="EMBL/GenBank/DDBJ databases">
        <title>Evolutionary Origins and Diversification of the Mycorrhizal Mutualists.</title>
        <authorList>
            <consortium name="DOE Joint Genome Institute"/>
            <consortium name="Mycorrhizal Genomics Consortium"/>
            <person name="Kohler A."/>
            <person name="Kuo A."/>
            <person name="Nagy L.G."/>
            <person name="Floudas D."/>
            <person name="Copeland A."/>
            <person name="Barry K.W."/>
            <person name="Cichocki N."/>
            <person name="Veneault-Fourrey C."/>
            <person name="LaButti K."/>
            <person name="Lindquist E.A."/>
            <person name="Lipzen A."/>
            <person name="Lundell T."/>
            <person name="Morin E."/>
            <person name="Murat C."/>
            <person name="Riley R."/>
            <person name="Ohm R."/>
            <person name="Sun H."/>
            <person name="Tunlid A."/>
            <person name="Henrissat B."/>
            <person name="Grigoriev I.V."/>
            <person name="Hibbett D.S."/>
            <person name="Martin F."/>
        </authorList>
    </citation>
    <scope>NUCLEOTIDE SEQUENCE [LARGE SCALE GENOMIC DNA]</scope>
    <source>
        <strain evidence="5">LaAM-08-1</strain>
    </source>
</reference>
<dbReference type="EMBL" id="KN838564">
    <property type="protein sequence ID" value="KIK05027.1"/>
    <property type="molecule type" value="Genomic_DNA"/>
</dbReference>
<name>A0A0C9Y4L1_9AGAR</name>
<dbReference type="InterPro" id="IPR042081">
    <property type="entry name" value="RNA_2'-PTrans_C"/>
</dbReference>
<proteinExistence type="inferred from homology"/>
<dbReference type="SUPFAM" id="SSF56399">
    <property type="entry name" value="ADP-ribosylation"/>
    <property type="match status" value="1"/>
</dbReference>
<dbReference type="HOGENOM" id="CLU_1012165_0_0_1"/>
<keyword evidence="2" id="KW-0808">Transferase</keyword>
<dbReference type="PANTHER" id="PTHR12684:SF2">
    <property type="entry name" value="TRNA 2'-PHOSPHOTRANSFERASE 1"/>
    <property type="match status" value="1"/>
</dbReference>
<dbReference type="Proteomes" id="UP000054477">
    <property type="component" value="Unassembled WGS sequence"/>
</dbReference>
<dbReference type="PANTHER" id="PTHR12684">
    <property type="entry name" value="PUTATIVE PHOSPHOTRANSFERASE"/>
    <property type="match status" value="1"/>
</dbReference>
<evidence type="ECO:0000313" key="5">
    <source>
        <dbReference type="Proteomes" id="UP000054477"/>
    </source>
</evidence>
<organism evidence="4 5">
    <name type="scientific">Laccaria amethystina LaAM-08-1</name>
    <dbReference type="NCBI Taxonomy" id="1095629"/>
    <lineage>
        <taxon>Eukaryota</taxon>
        <taxon>Fungi</taxon>
        <taxon>Dikarya</taxon>
        <taxon>Basidiomycota</taxon>
        <taxon>Agaricomycotina</taxon>
        <taxon>Agaricomycetes</taxon>
        <taxon>Agaricomycetidae</taxon>
        <taxon>Agaricales</taxon>
        <taxon>Agaricineae</taxon>
        <taxon>Hydnangiaceae</taxon>
        <taxon>Laccaria</taxon>
    </lineage>
</organism>
<dbReference type="InterPro" id="IPR002745">
    <property type="entry name" value="Ptrans_KptA/Tpt1"/>
</dbReference>
<accession>A0A0C9Y4L1</accession>
<protein>
    <submittedName>
        <fullName evidence="4">Uncharacterized protein</fullName>
    </submittedName>
</protein>
<dbReference type="AlphaFoldDB" id="A0A0C9Y4L1"/>